<dbReference type="KEGG" id="gmw:113511154"/>
<gene>
    <name evidence="3 4" type="primary">LOC113511154</name>
</gene>
<dbReference type="PANTHER" id="PTHR15131:SF3">
    <property type="entry name" value="SNRNA-ACTIVATING PROTEIN COMPLEX SUBUNIT 1"/>
    <property type="match status" value="1"/>
</dbReference>
<name>A0A6J1WB55_GALME</name>
<dbReference type="PANTHER" id="PTHR15131">
    <property type="entry name" value="SMALL NUCLEAR RNA ACTIVATING COMPLEX, POLYPEPTIDE 1"/>
    <property type="match status" value="1"/>
</dbReference>
<organism evidence="2 3">
    <name type="scientific">Galleria mellonella</name>
    <name type="common">Greater wax moth</name>
    <dbReference type="NCBI Taxonomy" id="7137"/>
    <lineage>
        <taxon>Eukaryota</taxon>
        <taxon>Metazoa</taxon>
        <taxon>Ecdysozoa</taxon>
        <taxon>Arthropoda</taxon>
        <taxon>Hexapoda</taxon>
        <taxon>Insecta</taxon>
        <taxon>Pterygota</taxon>
        <taxon>Neoptera</taxon>
        <taxon>Endopterygota</taxon>
        <taxon>Lepidoptera</taxon>
        <taxon>Glossata</taxon>
        <taxon>Ditrysia</taxon>
        <taxon>Pyraloidea</taxon>
        <taxon>Pyralidae</taxon>
        <taxon>Galleriinae</taxon>
        <taxon>Galleria</taxon>
    </lineage>
</organism>
<proteinExistence type="predicted"/>
<dbReference type="InterPro" id="IPR019188">
    <property type="entry name" value="SNAPC1"/>
</dbReference>
<dbReference type="AlphaFoldDB" id="A0A6J1WB55"/>
<evidence type="ECO:0000313" key="4">
    <source>
        <dbReference type="RefSeq" id="XP_052756275.1"/>
    </source>
</evidence>
<sequence length="519" mass="58826">MYRQQAHYQCYVADGFHTDCTALIQRCLLSDKLNYETFCHIWKDMNFDRLYEGRLSGAEIAELSEELIHIGKQFMLADNSNFEESVAGLFIVYALLNLQPYSGFAALRIVPEDVQSIARLEMVARRERRLDVLYILGSILIKGPCEYHAAVRQYGMEPSYKKYLQGYSDVDRMELRFKGVFFKQPEELDLLRDLAGITSRYVEAKEAILGRGKQLDPNLNFIDKNLPSELAHSLKNVIEGLSEELEESTEAAETEKPSDAHQIKARAMKSTVGQMKHLVGVADKANKTSTKEKGSPRSKNYTEDTDGSTELSSPVSRKRANKAKYSPSPKKSNVDTDSSNKLRKLKKSARSVSAKRKRQKCSSTSSEEDTLLSKLDKSNDDLNLEEFHQQPKTVEKPPEHELDIQIDTIPIFIRTDDNQIIEIEIVDELDRGKNIKSSVKTETVTVADEGECSQVKEAIPTFQESTVGNLGVGKTRESFKKPKRKQVKYHMKSKFKRLGMVPAANFEEDETKGKGKRSK</sequence>
<protein>
    <submittedName>
        <fullName evidence="3 4">snRNA-activating protein complex subunit 1-like isoform X1</fullName>
    </submittedName>
</protein>
<evidence type="ECO:0000256" key="1">
    <source>
        <dbReference type="SAM" id="MobiDB-lite"/>
    </source>
</evidence>
<dbReference type="GO" id="GO:0042795">
    <property type="term" value="P:snRNA transcription by RNA polymerase II"/>
    <property type="evidence" value="ECO:0007669"/>
    <property type="project" value="TreeGrafter"/>
</dbReference>
<dbReference type="Pfam" id="PF09808">
    <property type="entry name" value="SNAPC1"/>
    <property type="match status" value="1"/>
</dbReference>
<reference evidence="3 4" key="1">
    <citation type="submission" date="2025-05" db="UniProtKB">
        <authorList>
            <consortium name="RefSeq"/>
        </authorList>
    </citation>
    <scope>IDENTIFICATION</scope>
    <source>
        <tissue evidence="3 4">Whole larvae</tissue>
    </source>
</reference>
<evidence type="ECO:0000313" key="3">
    <source>
        <dbReference type="RefSeq" id="XP_026750562.2"/>
    </source>
</evidence>
<dbReference type="GO" id="GO:0042796">
    <property type="term" value="P:snRNA transcription by RNA polymerase III"/>
    <property type="evidence" value="ECO:0007669"/>
    <property type="project" value="TreeGrafter"/>
</dbReference>
<feature type="region of interest" description="Disordered" evidence="1">
    <location>
        <begin position="279"/>
        <end position="377"/>
    </location>
</feature>
<dbReference type="RefSeq" id="XP_052756275.1">
    <property type="nucleotide sequence ID" value="XM_052900315.1"/>
</dbReference>
<dbReference type="GO" id="GO:0019185">
    <property type="term" value="C:snRNA-activating protein complex"/>
    <property type="evidence" value="ECO:0007669"/>
    <property type="project" value="TreeGrafter"/>
</dbReference>
<dbReference type="RefSeq" id="XP_026750562.2">
    <property type="nucleotide sequence ID" value="XM_026894761.3"/>
</dbReference>
<feature type="compositionally biased region" description="Basic and acidic residues" evidence="1">
    <location>
        <begin position="284"/>
        <end position="295"/>
    </location>
</feature>
<accession>A0A6J1WB55</accession>
<dbReference type="GeneID" id="113511154"/>
<evidence type="ECO:0000313" key="2">
    <source>
        <dbReference type="Proteomes" id="UP001652740"/>
    </source>
</evidence>
<feature type="compositionally biased region" description="Basic residues" evidence="1">
    <location>
        <begin position="341"/>
        <end position="360"/>
    </location>
</feature>
<keyword evidence="2" id="KW-1185">Reference proteome</keyword>
<dbReference type="GO" id="GO:0043565">
    <property type="term" value="F:sequence-specific DNA binding"/>
    <property type="evidence" value="ECO:0007669"/>
    <property type="project" value="TreeGrafter"/>
</dbReference>
<dbReference type="Proteomes" id="UP001652740">
    <property type="component" value="Unplaced"/>
</dbReference>